<dbReference type="STRING" id="1429043.X474_24520"/>
<evidence type="ECO:0000256" key="5">
    <source>
        <dbReference type="ARBA" id="ARBA00008276"/>
    </source>
</evidence>
<evidence type="ECO:0000259" key="23">
    <source>
        <dbReference type="Pfam" id="PF02875"/>
    </source>
</evidence>
<dbReference type="PANTHER" id="PTHR11136:SF0">
    <property type="entry name" value="DIHYDROFOLATE SYNTHETASE-RELATED"/>
    <property type="match status" value="1"/>
</dbReference>
<dbReference type="UniPathway" id="UPA00077">
    <property type="reaction ID" value="UER00157"/>
</dbReference>
<comment type="catalytic activity">
    <reaction evidence="20">
        <text>(6R)-5,10-methylenetetrahydrofolyl-(gamma-L-Glu)(n) + L-glutamate + ATP = (6R)-5,10-methylenetetrahydrofolyl-(gamma-L-Glu)(n+1) + ADP + phosphate + H(+)</text>
        <dbReference type="Rhea" id="RHEA:51912"/>
        <dbReference type="Rhea" id="RHEA-COMP:13257"/>
        <dbReference type="Rhea" id="RHEA-COMP:13258"/>
        <dbReference type="ChEBI" id="CHEBI:15378"/>
        <dbReference type="ChEBI" id="CHEBI:29985"/>
        <dbReference type="ChEBI" id="CHEBI:30616"/>
        <dbReference type="ChEBI" id="CHEBI:43474"/>
        <dbReference type="ChEBI" id="CHEBI:136572"/>
        <dbReference type="ChEBI" id="CHEBI:456216"/>
        <dbReference type="EC" id="6.3.2.17"/>
    </reaction>
</comment>
<keyword evidence="13" id="KW-0460">Magnesium</keyword>
<dbReference type="SUPFAM" id="SSF53244">
    <property type="entry name" value="MurD-like peptide ligases, peptide-binding domain"/>
    <property type="match status" value="1"/>
</dbReference>
<dbReference type="GO" id="GO:0008841">
    <property type="term" value="F:dihydrofolate synthase activity"/>
    <property type="evidence" value="ECO:0007669"/>
    <property type="project" value="UniProtKB-EC"/>
</dbReference>
<dbReference type="Gene3D" id="3.90.190.20">
    <property type="entry name" value="Mur ligase, C-terminal domain"/>
    <property type="match status" value="1"/>
</dbReference>
<evidence type="ECO:0000256" key="22">
    <source>
        <dbReference type="PIRNR" id="PIRNR001563"/>
    </source>
</evidence>
<dbReference type="InterPro" id="IPR004101">
    <property type="entry name" value="Mur_ligase_C"/>
</dbReference>
<evidence type="ECO:0000313" key="26">
    <source>
        <dbReference type="Proteomes" id="UP000032233"/>
    </source>
</evidence>
<dbReference type="GO" id="GO:0005524">
    <property type="term" value="F:ATP binding"/>
    <property type="evidence" value="ECO:0007669"/>
    <property type="project" value="UniProtKB-KW"/>
</dbReference>
<dbReference type="EC" id="6.3.2.17" evidence="7"/>
<evidence type="ECO:0000256" key="12">
    <source>
        <dbReference type="ARBA" id="ARBA00022840"/>
    </source>
</evidence>
<evidence type="ECO:0000256" key="6">
    <source>
        <dbReference type="ARBA" id="ARBA00013023"/>
    </source>
</evidence>
<dbReference type="Proteomes" id="UP000032233">
    <property type="component" value="Unassembled WGS sequence"/>
</dbReference>
<keyword evidence="9 22" id="KW-0436">Ligase</keyword>
<name>A0A0D2G982_9BACT</name>
<comment type="caution">
    <text evidence="25">The sequence shown here is derived from an EMBL/GenBank/DDBJ whole genome shotgun (WGS) entry which is preliminary data.</text>
</comment>
<dbReference type="InterPro" id="IPR036565">
    <property type="entry name" value="Mur-like_cat_sf"/>
</dbReference>
<evidence type="ECO:0000256" key="2">
    <source>
        <dbReference type="ARBA" id="ARBA00002714"/>
    </source>
</evidence>
<dbReference type="InterPro" id="IPR036615">
    <property type="entry name" value="Mur_ligase_C_dom_sf"/>
</dbReference>
<comment type="catalytic activity">
    <reaction evidence="21">
        <text>7,8-dihydropteroate + L-glutamate + ATP = 7,8-dihydrofolate + ADP + phosphate + H(+)</text>
        <dbReference type="Rhea" id="RHEA:23584"/>
        <dbReference type="ChEBI" id="CHEBI:15378"/>
        <dbReference type="ChEBI" id="CHEBI:17839"/>
        <dbReference type="ChEBI" id="CHEBI:29985"/>
        <dbReference type="ChEBI" id="CHEBI:30616"/>
        <dbReference type="ChEBI" id="CHEBI:43474"/>
        <dbReference type="ChEBI" id="CHEBI:57451"/>
        <dbReference type="ChEBI" id="CHEBI:456216"/>
        <dbReference type="EC" id="6.3.2.12"/>
    </reaction>
</comment>
<comment type="pathway">
    <text evidence="4">Cofactor biosynthesis; tetrahydrofolylpolyglutamate biosynthesis.</text>
</comment>
<dbReference type="GO" id="GO:0005737">
    <property type="term" value="C:cytoplasm"/>
    <property type="evidence" value="ECO:0007669"/>
    <property type="project" value="TreeGrafter"/>
</dbReference>
<dbReference type="FunCoup" id="A0A0D2G982">
    <property type="interactions" value="599"/>
</dbReference>
<keyword evidence="12 22" id="KW-0067">ATP-binding</keyword>
<evidence type="ECO:0000256" key="7">
    <source>
        <dbReference type="ARBA" id="ARBA00013025"/>
    </source>
</evidence>
<evidence type="ECO:0000313" key="25">
    <source>
        <dbReference type="EMBL" id="KIX11427.1"/>
    </source>
</evidence>
<proteinExistence type="inferred from homology"/>
<dbReference type="PIRSF" id="PIRSF001563">
    <property type="entry name" value="Folylpolyglu_synth"/>
    <property type="match status" value="1"/>
</dbReference>
<comment type="similarity">
    <text evidence="5 22">Belongs to the folylpolyglutamate synthase family.</text>
</comment>
<comment type="catalytic activity">
    <reaction evidence="18">
        <text>(6S)-5,6,7,8-tetrahydrofolyl-(gamma-L-Glu)(n) + L-glutamate + ATP = (6S)-5,6,7,8-tetrahydrofolyl-(gamma-L-Glu)(n+1) + ADP + phosphate + H(+)</text>
        <dbReference type="Rhea" id="RHEA:10580"/>
        <dbReference type="Rhea" id="RHEA-COMP:14738"/>
        <dbReference type="Rhea" id="RHEA-COMP:14740"/>
        <dbReference type="ChEBI" id="CHEBI:15378"/>
        <dbReference type="ChEBI" id="CHEBI:29985"/>
        <dbReference type="ChEBI" id="CHEBI:30616"/>
        <dbReference type="ChEBI" id="CHEBI:43474"/>
        <dbReference type="ChEBI" id="CHEBI:141005"/>
        <dbReference type="ChEBI" id="CHEBI:456216"/>
        <dbReference type="EC" id="6.3.2.17"/>
    </reaction>
</comment>
<evidence type="ECO:0000256" key="19">
    <source>
        <dbReference type="ARBA" id="ARBA00047808"/>
    </source>
</evidence>
<feature type="domain" description="Mur ligase central" evidence="24">
    <location>
        <begin position="50"/>
        <end position="266"/>
    </location>
</feature>
<dbReference type="GO" id="GO:0004326">
    <property type="term" value="F:tetrahydrofolylpolyglutamate synthase activity"/>
    <property type="evidence" value="ECO:0007669"/>
    <property type="project" value="UniProtKB-EC"/>
</dbReference>
<evidence type="ECO:0000256" key="11">
    <source>
        <dbReference type="ARBA" id="ARBA00022741"/>
    </source>
</evidence>
<evidence type="ECO:0000256" key="14">
    <source>
        <dbReference type="ARBA" id="ARBA00022909"/>
    </source>
</evidence>
<dbReference type="GO" id="GO:0046656">
    <property type="term" value="P:folic acid biosynthetic process"/>
    <property type="evidence" value="ECO:0007669"/>
    <property type="project" value="UniProtKB-KW"/>
</dbReference>
<evidence type="ECO:0000256" key="18">
    <source>
        <dbReference type="ARBA" id="ARBA00047493"/>
    </source>
</evidence>
<dbReference type="GO" id="GO:0046654">
    <property type="term" value="P:tetrahydrofolate biosynthetic process"/>
    <property type="evidence" value="ECO:0007669"/>
    <property type="project" value="UniProtKB-UniPathway"/>
</dbReference>
<reference evidence="25 26" key="1">
    <citation type="submission" date="2013-11" db="EMBL/GenBank/DDBJ databases">
        <title>Metagenomic analysis of a methanogenic consortium involved in long chain n-alkane degradation.</title>
        <authorList>
            <person name="Davidova I.A."/>
            <person name="Callaghan A.V."/>
            <person name="Wawrik B."/>
            <person name="Pruitt S."/>
            <person name="Marks C."/>
            <person name="Duncan K.E."/>
            <person name="Suflita J.M."/>
        </authorList>
    </citation>
    <scope>NUCLEOTIDE SEQUENCE [LARGE SCALE GENOMIC DNA]</scope>
    <source>
        <strain evidence="25 26">SPR</strain>
    </source>
</reference>
<dbReference type="Pfam" id="PF02875">
    <property type="entry name" value="Mur_ligase_C"/>
    <property type="match status" value="1"/>
</dbReference>
<evidence type="ECO:0000256" key="16">
    <source>
        <dbReference type="ARBA" id="ARBA00030592"/>
    </source>
</evidence>
<comment type="function">
    <text evidence="2">Functions in two distinct reactions of the de novo folate biosynthetic pathway. Catalyzes the addition of a glutamate residue to dihydropteroate (7,8-dihydropteroate or H2Pte) to form dihydrofolate (7,8-dihydrofolate monoglutamate or H2Pte-Glu). Also catalyzes successive additions of L-glutamate to tetrahydrofolate or 10-formyltetrahydrofolate or 5,10-methylenetetrahydrofolate, leading to folylpolyglutamate derivatives.</text>
</comment>
<dbReference type="InterPro" id="IPR001645">
    <property type="entry name" value="Folylpolyglutamate_synth"/>
</dbReference>
<dbReference type="AlphaFoldDB" id="A0A0D2G982"/>
<evidence type="ECO:0000256" key="13">
    <source>
        <dbReference type="ARBA" id="ARBA00022842"/>
    </source>
</evidence>
<dbReference type="Pfam" id="PF08245">
    <property type="entry name" value="Mur_ligase_M"/>
    <property type="match status" value="1"/>
</dbReference>
<dbReference type="PANTHER" id="PTHR11136">
    <property type="entry name" value="FOLYLPOLYGLUTAMATE SYNTHASE-RELATED"/>
    <property type="match status" value="1"/>
</dbReference>
<keyword evidence="14" id="KW-0289">Folate biosynthesis</keyword>
<protein>
    <recommendedName>
        <fullName evidence="8">Dihydrofolate synthase/folylpolyglutamate synthase</fullName>
        <ecNumber evidence="6">6.3.2.12</ecNumber>
        <ecNumber evidence="7">6.3.2.17</ecNumber>
    </recommendedName>
    <alternativeName>
        <fullName evidence="17">Folylpoly-gamma-glutamate synthetase-dihydrofolate synthetase</fullName>
    </alternativeName>
    <alternativeName>
        <fullName evidence="15">Folylpolyglutamate synthetase</fullName>
    </alternativeName>
    <alternativeName>
        <fullName evidence="16">Tetrahydrofolylpolyglutamate synthase</fullName>
    </alternativeName>
</protein>
<evidence type="ECO:0000256" key="3">
    <source>
        <dbReference type="ARBA" id="ARBA00004799"/>
    </source>
</evidence>
<evidence type="ECO:0000256" key="17">
    <source>
        <dbReference type="ARBA" id="ARBA00032510"/>
    </source>
</evidence>
<evidence type="ECO:0000256" key="8">
    <source>
        <dbReference type="ARBA" id="ARBA00019357"/>
    </source>
</evidence>
<evidence type="ECO:0000256" key="9">
    <source>
        <dbReference type="ARBA" id="ARBA00022598"/>
    </source>
</evidence>
<keyword evidence="11 22" id="KW-0547">Nucleotide-binding</keyword>
<dbReference type="SUPFAM" id="SSF53623">
    <property type="entry name" value="MurD-like peptide ligases, catalytic domain"/>
    <property type="match status" value="1"/>
</dbReference>
<comment type="catalytic activity">
    <reaction evidence="19">
        <text>10-formyltetrahydrofolyl-(gamma-L-Glu)(n) + L-glutamate + ATP = 10-formyltetrahydrofolyl-(gamma-L-Glu)(n+1) + ADP + phosphate + H(+)</text>
        <dbReference type="Rhea" id="RHEA:51904"/>
        <dbReference type="Rhea" id="RHEA-COMP:13088"/>
        <dbReference type="Rhea" id="RHEA-COMP:14300"/>
        <dbReference type="ChEBI" id="CHEBI:15378"/>
        <dbReference type="ChEBI" id="CHEBI:29985"/>
        <dbReference type="ChEBI" id="CHEBI:30616"/>
        <dbReference type="ChEBI" id="CHEBI:43474"/>
        <dbReference type="ChEBI" id="CHEBI:134413"/>
        <dbReference type="ChEBI" id="CHEBI:456216"/>
        <dbReference type="EC" id="6.3.2.17"/>
    </reaction>
</comment>
<evidence type="ECO:0000256" key="15">
    <source>
        <dbReference type="ARBA" id="ARBA00030048"/>
    </source>
</evidence>
<dbReference type="EC" id="6.3.2.12" evidence="6"/>
<accession>A0A0D2G982</accession>
<feature type="domain" description="Mur ligase C-terminal" evidence="23">
    <location>
        <begin position="293"/>
        <end position="415"/>
    </location>
</feature>
<dbReference type="InParanoid" id="A0A0D2G982"/>
<evidence type="ECO:0000256" key="4">
    <source>
        <dbReference type="ARBA" id="ARBA00005150"/>
    </source>
</evidence>
<sequence>MVETMEQYQENLKKIYELQKFGIKLGLSSTENLLSRLGNPHKSLKCVHLAGTNGKGSVAAMVDATLREAGYETGMYVSPHLVRFTERFKVGGREIEKEDVLRISRKVWQVVDEREPPTFFEFVTAMAFVWFAEKKADPVLLETGMGGRLDATNICSPLVSVITTLGLEHQEYLGPTLAHIAREKAGIIKPKVPCVHGVLQKSAKKVIEDTARSLESPVVARGRDIFFRRLKDGSFNLKGRKWDLKGLRTSLAGRHQPSNACLALGVLEELSFHGYEINEEHIRRGLAGVRWPGRLDKVSHKEGEPAIWLDGAHNVPAAKALVESLDEVRGASSRLIMVLGVMADKDLRHILGLLTPAADKVIFSRPHYKRAADPQVLAEAAPRGLDYETEKDLKEAVKRAVRLAGPDGAVLITGSLFTVGEALSFLETD</sequence>
<evidence type="ECO:0000256" key="1">
    <source>
        <dbReference type="ARBA" id="ARBA00001946"/>
    </source>
</evidence>
<keyword evidence="26" id="KW-1185">Reference proteome</keyword>
<evidence type="ECO:0000256" key="21">
    <source>
        <dbReference type="ARBA" id="ARBA00049161"/>
    </source>
</evidence>
<comment type="cofactor">
    <cofactor evidence="1">
        <name>Mg(2+)</name>
        <dbReference type="ChEBI" id="CHEBI:18420"/>
    </cofactor>
</comment>
<gene>
    <name evidence="25" type="ORF">X474_24520</name>
</gene>
<dbReference type="PATRIC" id="fig|1429043.3.peg.5189"/>
<organism evidence="25 26">
    <name type="scientific">Dethiosulfatarculus sandiegensis</name>
    <dbReference type="NCBI Taxonomy" id="1429043"/>
    <lineage>
        <taxon>Bacteria</taxon>
        <taxon>Pseudomonadati</taxon>
        <taxon>Thermodesulfobacteriota</taxon>
        <taxon>Desulfarculia</taxon>
        <taxon>Desulfarculales</taxon>
        <taxon>Desulfarculaceae</taxon>
        <taxon>Dethiosulfatarculus</taxon>
    </lineage>
</organism>
<dbReference type="NCBIfam" id="TIGR01499">
    <property type="entry name" value="folC"/>
    <property type="match status" value="1"/>
</dbReference>
<keyword evidence="10" id="KW-0479">Metal-binding</keyword>
<comment type="pathway">
    <text evidence="3">Cofactor biosynthesis; tetrahydrofolate biosynthesis; 7,8-dihydrofolate from 2-amino-4-hydroxy-6-hydroxymethyl-7,8-dihydropteridine diphosphate and 4-aminobenzoate: step 2/2.</text>
</comment>
<dbReference type="InterPro" id="IPR013221">
    <property type="entry name" value="Mur_ligase_cen"/>
</dbReference>
<evidence type="ECO:0000256" key="20">
    <source>
        <dbReference type="ARBA" id="ARBA00049035"/>
    </source>
</evidence>
<evidence type="ECO:0000259" key="24">
    <source>
        <dbReference type="Pfam" id="PF08245"/>
    </source>
</evidence>
<dbReference type="GO" id="GO:0046872">
    <property type="term" value="F:metal ion binding"/>
    <property type="evidence" value="ECO:0007669"/>
    <property type="project" value="UniProtKB-KW"/>
</dbReference>
<evidence type="ECO:0000256" key="10">
    <source>
        <dbReference type="ARBA" id="ARBA00022723"/>
    </source>
</evidence>
<dbReference type="EMBL" id="AZAC01000056">
    <property type="protein sequence ID" value="KIX11427.1"/>
    <property type="molecule type" value="Genomic_DNA"/>
</dbReference>
<dbReference type="FunFam" id="3.40.1190.10:FF:000011">
    <property type="entry name" value="Folylpolyglutamate synthase/dihydrofolate synthase"/>
    <property type="match status" value="1"/>
</dbReference>
<dbReference type="Gene3D" id="3.40.1190.10">
    <property type="entry name" value="Mur-like, catalytic domain"/>
    <property type="match status" value="1"/>
</dbReference>